<keyword evidence="2" id="KW-1185">Reference proteome</keyword>
<dbReference type="Proteomes" id="UP000820818">
    <property type="component" value="Linkage Group LG4"/>
</dbReference>
<protein>
    <submittedName>
        <fullName evidence="1">Uncharacterized protein</fullName>
    </submittedName>
</protein>
<name>A0AAD5LCX3_9CRUS</name>
<comment type="caution">
    <text evidence="1">The sequence shown here is derived from an EMBL/GenBank/DDBJ whole genome shotgun (WGS) entry which is preliminary data.</text>
</comment>
<sequence>MESKHENLFQVFIVAALVVAAVGSQPYFEKYYPLKEQKHYSYQVPYFLPNFNRFHDDDEYDFRHNYVHPFLQNKPVLPPQKTWPRFMIFFAKLRKILHV</sequence>
<accession>A0AAD5LCX3</accession>
<proteinExistence type="predicted"/>
<dbReference type="AlphaFoldDB" id="A0AAD5LCX3"/>
<evidence type="ECO:0000313" key="2">
    <source>
        <dbReference type="Proteomes" id="UP000820818"/>
    </source>
</evidence>
<reference evidence="1 2" key="1">
    <citation type="submission" date="2022-05" db="EMBL/GenBank/DDBJ databases">
        <title>A multi-omics perspective on studying reproductive biology in Daphnia sinensis.</title>
        <authorList>
            <person name="Jia J."/>
        </authorList>
    </citation>
    <scope>NUCLEOTIDE SEQUENCE [LARGE SCALE GENOMIC DNA]</scope>
    <source>
        <strain evidence="1 2">WSL</strain>
    </source>
</reference>
<dbReference type="EMBL" id="WJBH02000004">
    <property type="protein sequence ID" value="KAI9560396.1"/>
    <property type="molecule type" value="Genomic_DNA"/>
</dbReference>
<gene>
    <name evidence="1" type="ORF">GHT06_014413</name>
</gene>
<organism evidence="1 2">
    <name type="scientific">Daphnia sinensis</name>
    <dbReference type="NCBI Taxonomy" id="1820382"/>
    <lineage>
        <taxon>Eukaryota</taxon>
        <taxon>Metazoa</taxon>
        <taxon>Ecdysozoa</taxon>
        <taxon>Arthropoda</taxon>
        <taxon>Crustacea</taxon>
        <taxon>Branchiopoda</taxon>
        <taxon>Diplostraca</taxon>
        <taxon>Cladocera</taxon>
        <taxon>Anomopoda</taxon>
        <taxon>Daphniidae</taxon>
        <taxon>Daphnia</taxon>
        <taxon>Daphnia similis group</taxon>
    </lineage>
</organism>
<evidence type="ECO:0000313" key="1">
    <source>
        <dbReference type="EMBL" id="KAI9560396.1"/>
    </source>
</evidence>